<dbReference type="InterPro" id="IPR012337">
    <property type="entry name" value="RNaseH-like_sf"/>
</dbReference>
<protein>
    <recommendedName>
        <fullName evidence="5">DNA/RNA polymerases superfamily protein</fullName>
    </recommendedName>
</protein>
<dbReference type="Gene3D" id="1.10.340.70">
    <property type="match status" value="1"/>
</dbReference>
<accession>A0ABM2ZMC8</accession>
<dbReference type="GeneID" id="121214256"/>
<dbReference type="SUPFAM" id="SSF53098">
    <property type="entry name" value="Ribonuclease H-like"/>
    <property type="match status" value="1"/>
</dbReference>
<evidence type="ECO:0000259" key="2">
    <source>
        <dbReference type="Pfam" id="PF24626"/>
    </source>
</evidence>
<proteinExistence type="predicted"/>
<evidence type="ECO:0000259" key="1">
    <source>
        <dbReference type="Pfam" id="PF17921"/>
    </source>
</evidence>
<dbReference type="InterPro" id="IPR041588">
    <property type="entry name" value="Integrase_H2C2"/>
</dbReference>
<dbReference type="InterPro" id="IPR056924">
    <property type="entry name" value="SH3_Tf2-1"/>
</dbReference>
<reference evidence="4" key="2">
    <citation type="submission" date="2025-08" db="UniProtKB">
        <authorList>
            <consortium name="RefSeq"/>
        </authorList>
    </citation>
    <scope>IDENTIFICATION</scope>
</reference>
<dbReference type="Pfam" id="PF17921">
    <property type="entry name" value="Integrase_H2C2"/>
    <property type="match status" value="1"/>
</dbReference>
<keyword evidence="3" id="KW-1185">Reference proteome</keyword>
<organism evidence="3 4">
    <name type="scientific">Gossypium hirsutum</name>
    <name type="common">Upland cotton</name>
    <name type="synonym">Gossypium mexicanum</name>
    <dbReference type="NCBI Taxonomy" id="3635"/>
    <lineage>
        <taxon>Eukaryota</taxon>
        <taxon>Viridiplantae</taxon>
        <taxon>Streptophyta</taxon>
        <taxon>Embryophyta</taxon>
        <taxon>Tracheophyta</taxon>
        <taxon>Spermatophyta</taxon>
        <taxon>Magnoliopsida</taxon>
        <taxon>eudicotyledons</taxon>
        <taxon>Gunneridae</taxon>
        <taxon>Pentapetalae</taxon>
        <taxon>rosids</taxon>
        <taxon>malvids</taxon>
        <taxon>Malvales</taxon>
        <taxon>Malvaceae</taxon>
        <taxon>Malvoideae</taxon>
        <taxon>Gossypium</taxon>
    </lineage>
</organism>
<feature type="domain" description="Integrase zinc-binding" evidence="1">
    <location>
        <begin position="71"/>
        <end position="128"/>
    </location>
</feature>
<dbReference type="Gene3D" id="3.30.420.10">
    <property type="entry name" value="Ribonuclease H-like superfamily/Ribonuclease H"/>
    <property type="match status" value="1"/>
</dbReference>
<name>A0ABM2ZMC8_GOSHI</name>
<reference evidence="3" key="1">
    <citation type="journal article" date="2020" name="Nat. Genet.">
        <title>Genomic diversifications of five Gossypium allopolyploid species and their impact on cotton improvement.</title>
        <authorList>
            <person name="Chen Z.J."/>
            <person name="Sreedasyam A."/>
            <person name="Ando A."/>
            <person name="Song Q."/>
            <person name="De Santiago L.M."/>
            <person name="Hulse-Kemp A.M."/>
            <person name="Ding M."/>
            <person name="Ye W."/>
            <person name="Kirkbride R.C."/>
            <person name="Jenkins J."/>
            <person name="Plott C."/>
            <person name="Lovell J."/>
            <person name="Lin Y.M."/>
            <person name="Vaughn R."/>
            <person name="Liu B."/>
            <person name="Simpson S."/>
            <person name="Scheffler B.E."/>
            <person name="Wen L."/>
            <person name="Saski C.A."/>
            <person name="Grover C.E."/>
            <person name="Hu G."/>
            <person name="Conover J.L."/>
            <person name="Carlson J.W."/>
            <person name="Shu S."/>
            <person name="Boston L.B."/>
            <person name="Williams M."/>
            <person name="Peterson D.G."/>
            <person name="McGee K."/>
            <person name="Jones D.C."/>
            <person name="Wendel J.F."/>
            <person name="Stelly D.M."/>
            <person name="Grimwood J."/>
            <person name="Schmutz J."/>
        </authorList>
    </citation>
    <scope>NUCLEOTIDE SEQUENCE [LARGE SCALE GENOMIC DNA]</scope>
    <source>
        <strain evidence="3">cv. TM-1</strain>
    </source>
</reference>
<evidence type="ECO:0000313" key="4">
    <source>
        <dbReference type="RefSeq" id="XP_040943793.1"/>
    </source>
</evidence>
<dbReference type="PANTHER" id="PTHR46148">
    <property type="entry name" value="CHROMO DOMAIN-CONTAINING PROTEIN"/>
    <property type="match status" value="1"/>
</dbReference>
<dbReference type="Pfam" id="PF24626">
    <property type="entry name" value="SH3_Tf2-1"/>
    <property type="match status" value="1"/>
</dbReference>
<dbReference type="PANTHER" id="PTHR46148:SF44">
    <property type="entry name" value="GAG-POL POLYPROTEIN"/>
    <property type="match status" value="1"/>
</dbReference>
<dbReference type="Proteomes" id="UP000818029">
    <property type="component" value="Chromosome A01"/>
</dbReference>
<dbReference type="RefSeq" id="XP_040943793.1">
    <property type="nucleotide sequence ID" value="XM_041087859.1"/>
</dbReference>
<sequence>MLAGLSLLDDGNLLAELQVKPMWVGQIKSKQLMDETLGARLRQVKNGETLDFGINYEGVLCFRGRMCIPKDNDLRQSILLEAHSSFYAMHPGGNKMYQNFGKLYWWPRLKREVMEFVTKCLVCQKSKRVIQVLEDMLRGCVIEFRGTWEDYLSLAEFAYNNSHQGSIGMAPYEALYGRRFGGKGKLRLRFIGPYRVVRRIGLVAYQLELPPELSQIHDVFHVSILRLYYSDPSHVIAVEEIEVRPDLTFEEEPIQIIGCDVKVLRRKYA</sequence>
<dbReference type="InterPro" id="IPR036397">
    <property type="entry name" value="RNaseH_sf"/>
</dbReference>
<gene>
    <name evidence="4" type="primary">LOC121214256</name>
</gene>
<feature type="domain" description="Tf2-1-like SH3-like" evidence="2">
    <location>
        <begin position="178"/>
        <end position="228"/>
    </location>
</feature>
<evidence type="ECO:0008006" key="5">
    <source>
        <dbReference type="Google" id="ProtNLM"/>
    </source>
</evidence>
<evidence type="ECO:0000313" key="3">
    <source>
        <dbReference type="Proteomes" id="UP000818029"/>
    </source>
</evidence>